<dbReference type="AlphaFoldDB" id="A0A9W4XIC8"/>
<dbReference type="InterPro" id="IPR027417">
    <property type="entry name" value="P-loop_NTPase"/>
</dbReference>
<accession>A0A9W4XIC8</accession>
<evidence type="ECO:0000259" key="10">
    <source>
        <dbReference type="Pfam" id="PF02223"/>
    </source>
</evidence>
<dbReference type="GO" id="GO:0004550">
    <property type="term" value="F:nucleoside diphosphate kinase activity"/>
    <property type="evidence" value="ECO:0007669"/>
    <property type="project" value="TreeGrafter"/>
</dbReference>
<dbReference type="EMBL" id="CAOQHR010000002">
    <property type="protein sequence ID" value="CAI6295360.1"/>
    <property type="molecule type" value="Genomic_DNA"/>
</dbReference>
<dbReference type="PROSITE" id="PS01331">
    <property type="entry name" value="THYMIDYLATE_KINASE"/>
    <property type="match status" value="1"/>
</dbReference>
<evidence type="ECO:0000256" key="6">
    <source>
        <dbReference type="ARBA" id="ARBA00022727"/>
    </source>
</evidence>
<keyword evidence="6" id="KW-0545">Nucleotide biosynthesis</keyword>
<dbReference type="FunFam" id="3.40.50.300:FF:000679">
    <property type="entry name" value="Thymidylate kinase"/>
    <property type="match status" value="1"/>
</dbReference>
<dbReference type="InterPro" id="IPR018095">
    <property type="entry name" value="Thymidylate_kin_CS"/>
</dbReference>
<evidence type="ECO:0000313" key="12">
    <source>
        <dbReference type="Proteomes" id="UP001152607"/>
    </source>
</evidence>
<comment type="caution">
    <text evidence="11">The sequence shown here is derived from an EMBL/GenBank/DDBJ whole genome shotgun (WGS) entry which is preliminary data.</text>
</comment>
<dbReference type="InterPro" id="IPR039430">
    <property type="entry name" value="Thymidylate_kin-like_dom"/>
</dbReference>
<comment type="similarity">
    <text evidence="2">Belongs to the thymidylate kinase family.</text>
</comment>
<evidence type="ECO:0000256" key="4">
    <source>
        <dbReference type="ARBA" id="ARBA00017144"/>
    </source>
</evidence>
<organism evidence="11 12">
    <name type="scientific">Periconia digitata</name>
    <dbReference type="NCBI Taxonomy" id="1303443"/>
    <lineage>
        <taxon>Eukaryota</taxon>
        <taxon>Fungi</taxon>
        <taxon>Dikarya</taxon>
        <taxon>Ascomycota</taxon>
        <taxon>Pezizomycotina</taxon>
        <taxon>Dothideomycetes</taxon>
        <taxon>Pleosporomycetidae</taxon>
        <taxon>Pleosporales</taxon>
        <taxon>Massarineae</taxon>
        <taxon>Periconiaceae</taxon>
        <taxon>Periconia</taxon>
    </lineage>
</organism>
<evidence type="ECO:0000256" key="8">
    <source>
        <dbReference type="ARBA" id="ARBA00022777"/>
    </source>
</evidence>
<dbReference type="GO" id="GO:0005634">
    <property type="term" value="C:nucleus"/>
    <property type="evidence" value="ECO:0007669"/>
    <property type="project" value="TreeGrafter"/>
</dbReference>
<keyword evidence="9" id="KW-0067">ATP-binding</keyword>
<dbReference type="NCBIfam" id="TIGR00041">
    <property type="entry name" value="DTMP_kinase"/>
    <property type="match status" value="1"/>
</dbReference>
<dbReference type="Proteomes" id="UP001152607">
    <property type="component" value="Unassembled WGS sequence"/>
</dbReference>
<dbReference type="OrthoDB" id="425602at2759"/>
<dbReference type="Gene3D" id="3.40.50.300">
    <property type="entry name" value="P-loop containing nucleotide triphosphate hydrolases"/>
    <property type="match status" value="1"/>
</dbReference>
<dbReference type="SUPFAM" id="SSF52540">
    <property type="entry name" value="P-loop containing nucleoside triphosphate hydrolases"/>
    <property type="match status" value="1"/>
</dbReference>
<dbReference type="PANTHER" id="PTHR10344:SF1">
    <property type="entry name" value="THYMIDYLATE KINASE"/>
    <property type="match status" value="1"/>
</dbReference>
<evidence type="ECO:0000256" key="5">
    <source>
        <dbReference type="ARBA" id="ARBA00022679"/>
    </source>
</evidence>
<dbReference type="GO" id="GO:0006227">
    <property type="term" value="P:dUDP biosynthetic process"/>
    <property type="evidence" value="ECO:0007669"/>
    <property type="project" value="TreeGrafter"/>
</dbReference>
<keyword evidence="12" id="KW-1185">Reference proteome</keyword>
<keyword evidence="7" id="KW-0547">Nucleotide-binding</keyword>
<dbReference type="HAMAP" id="MF_00165">
    <property type="entry name" value="Thymidylate_kinase"/>
    <property type="match status" value="1"/>
</dbReference>
<evidence type="ECO:0000256" key="2">
    <source>
        <dbReference type="ARBA" id="ARBA00009776"/>
    </source>
</evidence>
<sequence>MTDYFRAPTTIVLHVTAADVIANPTVSRRPFGIEKEKKTQKISSCTTMTAQRGKLIVLEGLDRAGKSTQCQLLVDRLREAGSAVEYMRFPDRTTPIGQMINGYLSGQSEQEDHVIHLLFSANRWEAAAKIQSLIAAGTTVVIDRYYYSGCVYSAAKHNPSLPLAWCRHPDVGLPRPDLCLFLDITAEAAAKRGGFGTEKYEKKEMQDRVRSLFDVLISGGESGEGDEKEDIVKIDASASLDEVKARIWKETSKVLERVDSGEEPLRFVREW</sequence>
<proteinExistence type="inferred from homology"/>
<dbReference type="CDD" id="cd01672">
    <property type="entry name" value="TMPK"/>
    <property type="match status" value="1"/>
</dbReference>
<dbReference type="GO" id="GO:0006235">
    <property type="term" value="P:dTTP biosynthetic process"/>
    <property type="evidence" value="ECO:0007669"/>
    <property type="project" value="TreeGrafter"/>
</dbReference>
<reference evidence="11" key="1">
    <citation type="submission" date="2023-01" db="EMBL/GenBank/DDBJ databases">
        <authorList>
            <person name="Van Ghelder C."/>
            <person name="Rancurel C."/>
        </authorList>
    </citation>
    <scope>NUCLEOTIDE SEQUENCE</scope>
    <source>
        <strain evidence="11">CNCM I-4278</strain>
    </source>
</reference>
<evidence type="ECO:0000256" key="1">
    <source>
        <dbReference type="ARBA" id="ARBA00004992"/>
    </source>
</evidence>
<evidence type="ECO:0000256" key="7">
    <source>
        <dbReference type="ARBA" id="ARBA00022741"/>
    </source>
</evidence>
<evidence type="ECO:0000313" key="11">
    <source>
        <dbReference type="EMBL" id="CAI6295360.1"/>
    </source>
</evidence>
<name>A0A9W4XIC8_9PLEO</name>
<evidence type="ECO:0000256" key="9">
    <source>
        <dbReference type="ARBA" id="ARBA00022840"/>
    </source>
</evidence>
<gene>
    <name evidence="11" type="ORF">PDIGIT_LOCUS2626</name>
</gene>
<dbReference type="GO" id="GO:0004798">
    <property type="term" value="F:dTMP kinase activity"/>
    <property type="evidence" value="ECO:0007669"/>
    <property type="project" value="UniProtKB-EC"/>
</dbReference>
<comment type="pathway">
    <text evidence="1">Pyrimidine metabolism; dTTP biosynthesis.</text>
</comment>
<protein>
    <recommendedName>
        <fullName evidence="4">Thymidylate kinase</fullName>
        <ecNumber evidence="3">2.7.4.9</ecNumber>
    </recommendedName>
</protein>
<dbReference type="PANTHER" id="PTHR10344">
    <property type="entry name" value="THYMIDYLATE KINASE"/>
    <property type="match status" value="1"/>
</dbReference>
<dbReference type="EC" id="2.7.4.9" evidence="3"/>
<keyword evidence="5" id="KW-0808">Transferase</keyword>
<dbReference type="GO" id="GO:0005829">
    <property type="term" value="C:cytosol"/>
    <property type="evidence" value="ECO:0007669"/>
    <property type="project" value="TreeGrafter"/>
</dbReference>
<dbReference type="GO" id="GO:0005524">
    <property type="term" value="F:ATP binding"/>
    <property type="evidence" value="ECO:0007669"/>
    <property type="project" value="UniProtKB-KW"/>
</dbReference>
<dbReference type="GO" id="GO:0006233">
    <property type="term" value="P:dTDP biosynthetic process"/>
    <property type="evidence" value="ECO:0007669"/>
    <property type="project" value="InterPro"/>
</dbReference>
<dbReference type="Pfam" id="PF02223">
    <property type="entry name" value="Thymidylate_kin"/>
    <property type="match status" value="1"/>
</dbReference>
<dbReference type="InterPro" id="IPR018094">
    <property type="entry name" value="Thymidylate_kinase"/>
</dbReference>
<keyword evidence="8" id="KW-0418">Kinase</keyword>
<evidence type="ECO:0000256" key="3">
    <source>
        <dbReference type="ARBA" id="ARBA00012980"/>
    </source>
</evidence>
<feature type="domain" description="Thymidylate kinase-like" evidence="10">
    <location>
        <begin position="58"/>
        <end position="247"/>
    </location>
</feature>